<dbReference type="PANTHER" id="PTHR33377:SF30">
    <property type="entry name" value="OS07G0117000 PROTEIN"/>
    <property type="match status" value="1"/>
</dbReference>
<keyword evidence="2" id="KW-1185">Reference proteome</keyword>
<reference evidence="1 2" key="1">
    <citation type="submission" date="2016-09" db="EMBL/GenBank/DDBJ databases">
        <title>The draft genome of Dichanthelium oligosanthes: A C3 panicoid grass species.</title>
        <authorList>
            <person name="Studer A.J."/>
            <person name="Schnable J.C."/>
            <person name="Brutnell T.P."/>
        </authorList>
    </citation>
    <scope>NUCLEOTIDE SEQUENCE [LARGE SCALE GENOMIC DNA]</scope>
    <source>
        <strain evidence="2">cv. Kellogg 1175</strain>
        <tissue evidence="1">Leaf</tissue>
    </source>
</reference>
<evidence type="ECO:0000313" key="1">
    <source>
        <dbReference type="EMBL" id="OEL38068.1"/>
    </source>
</evidence>
<proteinExistence type="predicted"/>
<dbReference type="AlphaFoldDB" id="A0A1E5WL39"/>
<dbReference type="PANTHER" id="PTHR33377">
    <property type="entry name" value="OS10G0134700 PROTEIN-RELATED"/>
    <property type="match status" value="1"/>
</dbReference>
<dbReference type="OrthoDB" id="638757at2759"/>
<dbReference type="Gene3D" id="3.40.50.300">
    <property type="entry name" value="P-loop containing nucleotide triphosphate hydrolases"/>
    <property type="match status" value="1"/>
</dbReference>
<dbReference type="Proteomes" id="UP000095767">
    <property type="component" value="Unassembled WGS sequence"/>
</dbReference>
<sequence length="470" mass="53361">MEIIFSAFLGEFAHRSIAFIIKKLSEEAASLPSDEHLRRKLLRVRIIVEEAEGRQIRNQAMLEQLKVLRAGMYRGHYVLDSFRYQAYQDDDKDDDHGAVSHSFALSKFNPAKRIQLCGERRSKGGEKELNQVLRYLEVIISDVSEFVMLLNGCPPLYRRPYNTYMVLEKCMFGRHDEIEHIIDFLMQKGLPGTEDLGVLPIVGPAKAGKSTLIEHVCNDERVRTAFSQVVFLTEADLDERLTNIRDCGTIKHQKQASYQDERVLVIVKVNGDIHEDILSSLYSAAKGCATNGRRIILSQEAYWYFFKALAFGSVNPEEEPKLASIAIEIAMGLSGSFISGNIVANMLRANFNAKFWSMALACAKEVSQRYCFIFGAHPISPLQNRKIVRRLNGSNDYCLVFNDYQVVSAQNEAPLITFQEVLLGIVEPHGKFDVVAWKSPIPPHYTYIFSCEIQKAPKLDVQKHISKHHN</sequence>
<evidence type="ECO:0000313" key="2">
    <source>
        <dbReference type="Proteomes" id="UP000095767"/>
    </source>
</evidence>
<accession>A0A1E5WL39</accession>
<comment type="caution">
    <text evidence="1">The sequence shown here is derived from an EMBL/GenBank/DDBJ whole genome shotgun (WGS) entry which is preliminary data.</text>
</comment>
<dbReference type="EMBL" id="LWDX02003120">
    <property type="protein sequence ID" value="OEL38068.1"/>
    <property type="molecule type" value="Genomic_DNA"/>
</dbReference>
<protein>
    <submittedName>
        <fullName evidence="1">Uncharacterized protein</fullName>
    </submittedName>
</protein>
<organism evidence="1 2">
    <name type="scientific">Dichanthelium oligosanthes</name>
    <dbReference type="NCBI Taxonomy" id="888268"/>
    <lineage>
        <taxon>Eukaryota</taxon>
        <taxon>Viridiplantae</taxon>
        <taxon>Streptophyta</taxon>
        <taxon>Embryophyta</taxon>
        <taxon>Tracheophyta</taxon>
        <taxon>Spermatophyta</taxon>
        <taxon>Magnoliopsida</taxon>
        <taxon>Liliopsida</taxon>
        <taxon>Poales</taxon>
        <taxon>Poaceae</taxon>
        <taxon>PACMAD clade</taxon>
        <taxon>Panicoideae</taxon>
        <taxon>Panicodae</taxon>
        <taxon>Paniceae</taxon>
        <taxon>Dichantheliinae</taxon>
        <taxon>Dichanthelium</taxon>
    </lineage>
</organism>
<dbReference type="InterPro" id="IPR027417">
    <property type="entry name" value="P-loop_NTPase"/>
</dbReference>
<gene>
    <name evidence="1" type="ORF">BAE44_0000913</name>
</gene>
<dbReference type="SUPFAM" id="SSF52540">
    <property type="entry name" value="P-loop containing nucleoside triphosphate hydrolases"/>
    <property type="match status" value="1"/>
</dbReference>
<name>A0A1E5WL39_9POAL</name>